<keyword evidence="2" id="KW-1185">Reference proteome</keyword>
<sequence>MYCKNVETEPTWEQEQGSQHGRKTHLNCILQHIHSLPDLASMEERAFHLHKKIVSGCRLIAAEIPPPARTPCTDLAAGISAAADSWLLFSGLPGSSLASPGMEAPRLNEPLNEP</sequence>
<accession>A0ACC4B8K8</accession>
<proteinExistence type="predicted"/>
<evidence type="ECO:0000313" key="2">
    <source>
        <dbReference type="Proteomes" id="UP000309997"/>
    </source>
</evidence>
<comment type="caution">
    <text evidence="1">The sequence shown here is derived from an EMBL/GenBank/DDBJ whole genome shotgun (WGS) entry which is preliminary data.</text>
</comment>
<evidence type="ECO:0000313" key="1">
    <source>
        <dbReference type="EMBL" id="KAL3574675.1"/>
    </source>
</evidence>
<dbReference type="EMBL" id="RCHU02000012">
    <property type="protein sequence ID" value="KAL3574675.1"/>
    <property type="molecule type" value="Genomic_DNA"/>
</dbReference>
<reference evidence="1 2" key="1">
    <citation type="journal article" date="2024" name="Plant Biotechnol. J.">
        <title>Genome and CRISPR/Cas9 system of a widespread forest tree (Populus alba) in the world.</title>
        <authorList>
            <person name="Liu Y.J."/>
            <person name="Jiang P.F."/>
            <person name="Han X.M."/>
            <person name="Li X.Y."/>
            <person name="Wang H.M."/>
            <person name="Wang Y.J."/>
            <person name="Wang X.X."/>
            <person name="Zeng Q.Y."/>
        </authorList>
    </citation>
    <scope>NUCLEOTIDE SEQUENCE [LARGE SCALE GENOMIC DNA]</scope>
    <source>
        <strain evidence="2">cv. PAL-ZL1</strain>
    </source>
</reference>
<organism evidence="1 2">
    <name type="scientific">Populus alba</name>
    <name type="common">White poplar</name>
    <dbReference type="NCBI Taxonomy" id="43335"/>
    <lineage>
        <taxon>Eukaryota</taxon>
        <taxon>Viridiplantae</taxon>
        <taxon>Streptophyta</taxon>
        <taxon>Embryophyta</taxon>
        <taxon>Tracheophyta</taxon>
        <taxon>Spermatophyta</taxon>
        <taxon>Magnoliopsida</taxon>
        <taxon>eudicotyledons</taxon>
        <taxon>Gunneridae</taxon>
        <taxon>Pentapetalae</taxon>
        <taxon>rosids</taxon>
        <taxon>fabids</taxon>
        <taxon>Malpighiales</taxon>
        <taxon>Salicaceae</taxon>
        <taxon>Saliceae</taxon>
        <taxon>Populus</taxon>
    </lineage>
</organism>
<gene>
    <name evidence="1" type="ORF">D5086_022776</name>
</gene>
<dbReference type="Proteomes" id="UP000309997">
    <property type="component" value="Unassembled WGS sequence"/>
</dbReference>
<protein>
    <submittedName>
        <fullName evidence="1">Uncharacterized protein</fullName>
    </submittedName>
</protein>
<name>A0ACC4B8K8_POPAL</name>